<organism evidence="1 2">
    <name type="scientific">Mycolicibacterium parafortuitum</name>
    <name type="common">Mycobacterium parafortuitum</name>
    <dbReference type="NCBI Taxonomy" id="39692"/>
    <lineage>
        <taxon>Bacteria</taxon>
        <taxon>Bacillati</taxon>
        <taxon>Actinomycetota</taxon>
        <taxon>Actinomycetes</taxon>
        <taxon>Mycobacteriales</taxon>
        <taxon>Mycobacteriaceae</taxon>
        <taxon>Mycolicibacterium</taxon>
    </lineage>
</organism>
<proteinExistence type="predicted"/>
<evidence type="ECO:0000313" key="2">
    <source>
        <dbReference type="Proteomes" id="UP001289645"/>
    </source>
</evidence>
<keyword evidence="2" id="KW-1185">Reference proteome</keyword>
<accession>A0ACC6MHV7</accession>
<protein>
    <submittedName>
        <fullName evidence="1">Uncharacterized protein</fullName>
    </submittedName>
</protein>
<dbReference type="Proteomes" id="UP001289645">
    <property type="component" value="Unassembled WGS sequence"/>
</dbReference>
<comment type="caution">
    <text evidence="1">The sequence shown here is derived from an EMBL/GenBank/DDBJ whole genome shotgun (WGS) entry which is preliminary data.</text>
</comment>
<reference evidence="1 2" key="1">
    <citation type="journal article" date="2021" name="Chemosphere">
        <title>Bioballs carrying a syntrophic Rhodococcus and Mycolicibacterium consortium for simultaneous sorption and biodegradation of fuel oil in contaminated freshwater.</title>
        <authorList>
            <person name="Naloka K."/>
            <person name="Polrit D."/>
            <person name="Muangchinda C."/>
            <person name="Thoetkiattikul H."/>
            <person name="Pinyakong O."/>
        </authorList>
    </citation>
    <scope>NUCLEOTIDE SEQUENCE [LARGE SCALE GENOMIC DNA]</scope>
    <source>
        <strain evidence="1 2">J101</strain>
    </source>
</reference>
<sequence length="1067" mass="118497">MTIAAEQTDDTRPRGSRPAHDGAAGTGRHRSRFTADNCAHHRIAAVVCAVYFVASFVVFRDVALAIPDILSGKRVLVGDELVPFFNPDSQLFEQAAGEFNELTNGYEFRVRYSFLTTWLRHYMVLPFAVLLVLPAIVSAAYLTTSWFMRRSFPALPATNVYLATAAPTALIYMIMIYAKVTHFYTLVLGMCLMTISAYMMMDALLFRAKRWGRRMIAACLVTLLNPAVHYLVLFALFLGLAVMTLVIGETAKAVRSGGLSRFWAAVRVPVRTRRAQLRNFRRSAGRMAKLRAALARVNATTTMKCVWALASLGVFALVPYALFVKFVALRGVPDLSETVPGDYYFIRDASVSLVHILSWDLAGIMDKVNFGDYLAKVPRVSNIVYTILILVPVMVPAVRRTLLTGRPQRQLFGVIYVNVAFAIWATVGYGDPTWFPTFHRSVAALTRSVAEINATAGDATLGIASTVVQVLRFPHRFQLILFMLGPLLLGLAVAWALGVLGRRMSARAGPRVRGTAAIPVALTIALGVGLFTPLLSNESYRSAYTTGDFDDFFSAYPLEDLRALKEQLVELPKGKTVVLPPTETAKLVVGPDGVPHKFIDKFYIYYLDQPSFYYGLTGDKKNKFEFFLLLRALYYKQDWWVDIARDMGLEYLVLNKQIENNRGVGAEYLPDIETYLREGIESVPNHVQQLYENDSFVLYRLDDPAPPDRPVLLFDTSWNGFLNTVFDRLDLSRCYDFAYISDFEGTEDGKPVNLIAADPREAALDIWSVDHPPSFFPPTPTGNAFNSDVITSAYYLSPMFRLFLMFSFTKFNRTEMVTPGIFGTLAGSFTGLPRATEVKVPVRVPETGRYRVLMRAAATANDLDVRSKSLGLDNQLELRSPPDSLQFFGKQVVYDPNRTATPVSGLSADQLAQLIPNELIPVNLRYAYFDLGVVTAEGGAHSVVIDKLDDNPMLLEGLLMIPEQEYQQVALPPSVNVVQNVNDLDCAQRSDVRSGILESSDAVGGEVNEGPTLEQLLELLGGMDDLKTADPGGIGGRWLHLAATVLLVLAALAFIRRHIRRDPDDER</sequence>
<evidence type="ECO:0000313" key="1">
    <source>
        <dbReference type="EMBL" id="MDZ5086513.1"/>
    </source>
</evidence>
<gene>
    <name evidence="1" type="ORF">OHX15_14085</name>
</gene>
<dbReference type="EMBL" id="JAOXLN010000013">
    <property type="protein sequence ID" value="MDZ5086513.1"/>
    <property type="molecule type" value="Genomic_DNA"/>
</dbReference>
<name>A0ACC6MHV7_MYCPF</name>